<organism evidence="3 4">
    <name type="scientific">Haloarcula argentinensis</name>
    <dbReference type="NCBI Taxonomy" id="43776"/>
    <lineage>
        <taxon>Archaea</taxon>
        <taxon>Methanobacteriati</taxon>
        <taxon>Methanobacteriota</taxon>
        <taxon>Stenosarchaea group</taxon>
        <taxon>Halobacteria</taxon>
        <taxon>Halobacteriales</taxon>
        <taxon>Haloarculaceae</taxon>
        <taxon>Haloarcula</taxon>
    </lineage>
</organism>
<dbReference type="PANTHER" id="PTHR23518:SF2">
    <property type="entry name" value="MAJOR FACILITATOR SUPERFAMILY TRANSPORTER"/>
    <property type="match status" value="1"/>
</dbReference>
<gene>
    <name evidence="3" type="ORF">NC662_08645</name>
</gene>
<feature type="transmembrane region" description="Helical" evidence="1">
    <location>
        <begin position="181"/>
        <end position="199"/>
    </location>
</feature>
<dbReference type="EMBL" id="JAMQCP010000002">
    <property type="protein sequence ID" value="MDS0253773.1"/>
    <property type="molecule type" value="Genomic_DNA"/>
</dbReference>
<feature type="transmembrane region" description="Helical" evidence="1">
    <location>
        <begin position="81"/>
        <end position="101"/>
    </location>
</feature>
<accession>A0ABU2EZP4</accession>
<dbReference type="InterPro" id="IPR020846">
    <property type="entry name" value="MFS_dom"/>
</dbReference>
<dbReference type="InterPro" id="IPR036259">
    <property type="entry name" value="MFS_trans_sf"/>
</dbReference>
<dbReference type="SUPFAM" id="SSF103473">
    <property type="entry name" value="MFS general substrate transporter"/>
    <property type="match status" value="1"/>
</dbReference>
<feature type="domain" description="Major facilitator superfamily (MFS) profile" evidence="2">
    <location>
        <begin position="42"/>
        <end position="474"/>
    </location>
</feature>
<evidence type="ECO:0000313" key="4">
    <source>
        <dbReference type="Proteomes" id="UP001248536"/>
    </source>
</evidence>
<dbReference type="InterPro" id="IPR011701">
    <property type="entry name" value="MFS"/>
</dbReference>
<proteinExistence type="predicted"/>
<dbReference type="Gene3D" id="1.20.1250.20">
    <property type="entry name" value="MFS general substrate transporter like domains"/>
    <property type="match status" value="1"/>
</dbReference>
<feature type="transmembrane region" description="Helical" evidence="1">
    <location>
        <begin position="211"/>
        <end position="231"/>
    </location>
</feature>
<feature type="transmembrane region" description="Helical" evidence="1">
    <location>
        <begin position="448"/>
        <end position="470"/>
    </location>
</feature>
<protein>
    <submittedName>
        <fullName evidence="3">MFS transporter</fullName>
    </submittedName>
</protein>
<keyword evidence="4" id="KW-1185">Reference proteome</keyword>
<comment type="caution">
    <text evidence="3">The sequence shown here is derived from an EMBL/GenBank/DDBJ whole genome shotgun (WGS) entry which is preliminary data.</text>
</comment>
<name>A0ABU2EZP4_HALAR</name>
<dbReference type="PROSITE" id="PS50850">
    <property type="entry name" value="MFS"/>
    <property type="match status" value="1"/>
</dbReference>
<feature type="transmembrane region" description="Helical" evidence="1">
    <location>
        <begin position="289"/>
        <end position="310"/>
    </location>
</feature>
<feature type="transmembrane region" description="Helical" evidence="1">
    <location>
        <begin position="113"/>
        <end position="131"/>
    </location>
</feature>
<keyword evidence="1" id="KW-0812">Transmembrane</keyword>
<dbReference type="PANTHER" id="PTHR23518">
    <property type="entry name" value="C-METHYLTRANSFERASE"/>
    <property type="match status" value="1"/>
</dbReference>
<sequence length="485" mass="50589">MRQCHRRGVAGPGLKPLPLASHQSESCHCLTGARVLFRDRCGLWTMDRDGWLYAWALASVALGAGSLLVPLYFVAIGGETFMLGVLAGVAAAAGAPGALVFGRVADKTGKRRALVLLALGLATLALVVISLTEEPWLVIVGNGLLWFAAGAAAPVLTLLVTAGTVERDWPARFAILNRYQGWGWAGGLVLGLVWTALLSRPLGEIVAQQSLLWVCAAAVGLSAFLAAKWLPSDPDELDRPRGSRMARAIARSRRLPLRSVTFPGGPGRLYWLTRSIQPREVAARFSPSLTIYFGAVIAFFVGFGVFWGPLPLYLSRTLGYESGIIFALYLVSSVGSALWYGRAGELAERYSPSGLQAGSLLARAALHPAVAAVGLLLPATLVGTAVNGVVFALIGVAWAVIAVTAASVVTQLAPSAIRGEALGLYTAISGLASGVGSILGGWLGGYDFLLAFAVAGALVLVGAALVAVVWRRSPSASVETDPISA</sequence>
<feature type="transmembrane region" description="Helical" evidence="1">
    <location>
        <begin position="137"/>
        <end position="160"/>
    </location>
</feature>
<keyword evidence="1" id="KW-0472">Membrane</keyword>
<feature type="transmembrane region" description="Helical" evidence="1">
    <location>
        <begin position="388"/>
        <end position="410"/>
    </location>
</feature>
<feature type="transmembrane region" description="Helical" evidence="1">
    <location>
        <begin position="422"/>
        <end position="442"/>
    </location>
</feature>
<dbReference type="Pfam" id="PF07690">
    <property type="entry name" value="MFS_1"/>
    <property type="match status" value="1"/>
</dbReference>
<evidence type="ECO:0000259" key="2">
    <source>
        <dbReference type="PROSITE" id="PS50850"/>
    </source>
</evidence>
<keyword evidence="1" id="KW-1133">Transmembrane helix</keyword>
<evidence type="ECO:0000256" key="1">
    <source>
        <dbReference type="SAM" id="Phobius"/>
    </source>
</evidence>
<feature type="transmembrane region" description="Helical" evidence="1">
    <location>
        <begin position="52"/>
        <end position="75"/>
    </location>
</feature>
<evidence type="ECO:0000313" key="3">
    <source>
        <dbReference type="EMBL" id="MDS0253773.1"/>
    </source>
</evidence>
<reference evidence="3 4" key="1">
    <citation type="submission" date="2022-06" db="EMBL/GenBank/DDBJ databases">
        <title>Haloarcula sp. a new haloarchaeum isolate from saline soil.</title>
        <authorList>
            <person name="Strakova D."/>
            <person name="Galisteo C."/>
            <person name="Sanchez-Porro C."/>
            <person name="Ventosa A."/>
        </authorList>
    </citation>
    <scope>NUCLEOTIDE SEQUENCE [LARGE SCALE GENOMIC DNA]</scope>
    <source>
        <strain evidence="3 4">JCM 15760</strain>
    </source>
</reference>
<feature type="transmembrane region" description="Helical" evidence="1">
    <location>
        <begin position="322"/>
        <end position="340"/>
    </location>
</feature>
<dbReference type="Proteomes" id="UP001248536">
    <property type="component" value="Unassembled WGS sequence"/>
</dbReference>
<feature type="transmembrane region" description="Helical" evidence="1">
    <location>
        <begin position="360"/>
        <end position="382"/>
    </location>
</feature>